<evidence type="ECO:0000256" key="2">
    <source>
        <dbReference type="ARBA" id="ARBA00022723"/>
    </source>
</evidence>
<dbReference type="VEuPathDB" id="VectorBase:CSON001390"/>
<feature type="domain" description="C2H2-type" evidence="12">
    <location>
        <begin position="66"/>
        <end position="94"/>
    </location>
</feature>
<evidence type="ECO:0000256" key="7">
    <source>
        <dbReference type="ARBA" id="ARBA00023125"/>
    </source>
</evidence>
<evidence type="ECO:0000256" key="1">
    <source>
        <dbReference type="ARBA" id="ARBA00004123"/>
    </source>
</evidence>
<dbReference type="AlphaFoldDB" id="A0A336MHQ3"/>
<keyword evidence="6" id="KW-0805">Transcription regulation</keyword>
<reference evidence="13" key="1">
    <citation type="submission" date="2018-04" db="EMBL/GenBank/DDBJ databases">
        <authorList>
            <person name="Go L.Y."/>
            <person name="Mitchell J.A."/>
        </authorList>
    </citation>
    <scope>NUCLEOTIDE SEQUENCE</scope>
    <source>
        <tissue evidence="13">Whole organism</tissue>
    </source>
</reference>
<evidence type="ECO:0000256" key="3">
    <source>
        <dbReference type="ARBA" id="ARBA00022737"/>
    </source>
</evidence>
<evidence type="ECO:0000313" key="14">
    <source>
        <dbReference type="EMBL" id="SSX29490.1"/>
    </source>
</evidence>
<keyword evidence="7" id="KW-0238">DNA-binding</keyword>
<organism evidence="14">
    <name type="scientific">Culicoides sonorensis</name>
    <name type="common">Biting midge</name>
    <dbReference type="NCBI Taxonomy" id="179676"/>
    <lineage>
        <taxon>Eukaryota</taxon>
        <taxon>Metazoa</taxon>
        <taxon>Ecdysozoa</taxon>
        <taxon>Arthropoda</taxon>
        <taxon>Hexapoda</taxon>
        <taxon>Insecta</taxon>
        <taxon>Pterygota</taxon>
        <taxon>Neoptera</taxon>
        <taxon>Endopterygota</taxon>
        <taxon>Diptera</taxon>
        <taxon>Nematocera</taxon>
        <taxon>Chironomoidea</taxon>
        <taxon>Ceratopogonidae</taxon>
        <taxon>Ceratopogoninae</taxon>
        <taxon>Culicoides</taxon>
        <taxon>Monoculicoides</taxon>
    </lineage>
</organism>
<dbReference type="SMART" id="SM00355">
    <property type="entry name" value="ZnF_C2H2"/>
    <property type="match status" value="6"/>
</dbReference>
<evidence type="ECO:0000256" key="4">
    <source>
        <dbReference type="ARBA" id="ARBA00022771"/>
    </source>
</evidence>
<dbReference type="GO" id="GO:0005634">
    <property type="term" value="C:nucleus"/>
    <property type="evidence" value="ECO:0007669"/>
    <property type="project" value="UniProtKB-SubCell"/>
</dbReference>
<keyword evidence="5" id="KW-0862">Zinc</keyword>
<gene>
    <name evidence="14" type="primary">CSON001390</name>
    <name evidence="13" type="synonym">CSON013300</name>
</gene>
<dbReference type="GO" id="GO:0008270">
    <property type="term" value="F:zinc ion binding"/>
    <property type="evidence" value="ECO:0007669"/>
    <property type="project" value="UniProtKB-KW"/>
</dbReference>
<dbReference type="VEuPathDB" id="VectorBase:CSON013300"/>
<dbReference type="PROSITE" id="PS50157">
    <property type="entry name" value="ZINC_FINGER_C2H2_2"/>
    <property type="match status" value="4"/>
</dbReference>
<feature type="compositionally biased region" description="Basic residues" evidence="11">
    <location>
        <begin position="215"/>
        <end position="225"/>
    </location>
</feature>
<reference evidence="14" key="2">
    <citation type="submission" date="2018-07" db="EMBL/GenBank/DDBJ databases">
        <authorList>
            <person name="Quirk P.G."/>
            <person name="Krulwich T.A."/>
        </authorList>
    </citation>
    <scope>NUCLEOTIDE SEQUENCE</scope>
</reference>
<feature type="domain" description="C2H2-type" evidence="12">
    <location>
        <begin position="38"/>
        <end position="65"/>
    </location>
</feature>
<evidence type="ECO:0000256" key="5">
    <source>
        <dbReference type="ARBA" id="ARBA00022833"/>
    </source>
</evidence>
<dbReference type="EMBL" id="UFQT01000665">
    <property type="protein sequence ID" value="SSX26294.1"/>
    <property type="molecule type" value="Genomic_DNA"/>
</dbReference>
<proteinExistence type="predicted"/>
<keyword evidence="3" id="KW-0677">Repeat</keyword>
<evidence type="ECO:0000259" key="12">
    <source>
        <dbReference type="PROSITE" id="PS50157"/>
    </source>
</evidence>
<dbReference type="InterPro" id="IPR013087">
    <property type="entry name" value="Znf_C2H2_type"/>
</dbReference>
<evidence type="ECO:0000256" key="9">
    <source>
        <dbReference type="ARBA" id="ARBA00023242"/>
    </source>
</evidence>
<comment type="subcellular location">
    <subcellularLocation>
        <location evidence="1">Nucleus</location>
    </subcellularLocation>
</comment>
<dbReference type="InterPro" id="IPR050331">
    <property type="entry name" value="Zinc_finger"/>
</dbReference>
<dbReference type="GO" id="GO:0003677">
    <property type="term" value="F:DNA binding"/>
    <property type="evidence" value="ECO:0007669"/>
    <property type="project" value="UniProtKB-KW"/>
</dbReference>
<evidence type="ECO:0000313" key="13">
    <source>
        <dbReference type="EMBL" id="SSX05935.1"/>
    </source>
</evidence>
<evidence type="ECO:0000256" key="6">
    <source>
        <dbReference type="ARBA" id="ARBA00023015"/>
    </source>
</evidence>
<evidence type="ECO:0000256" key="10">
    <source>
        <dbReference type="PROSITE-ProRule" id="PRU00042"/>
    </source>
</evidence>
<keyword evidence="8" id="KW-0804">Transcription</keyword>
<keyword evidence="2" id="KW-0479">Metal-binding</keyword>
<dbReference type="PROSITE" id="PS00028">
    <property type="entry name" value="ZINC_FINGER_C2H2_1"/>
    <property type="match status" value="4"/>
</dbReference>
<dbReference type="FunFam" id="3.30.160.60:FF:001289">
    <property type="entry name" value="Zinc finger protein 574"/>
    <property type="match status" value="1"/>
</dbReference>
<name>A0A336MHQ3_CULSO</name>
<evidence type="ECO:0000256" key="8">
    <source>
        <dbReference type="ARBA" id="ARBA00023163"/>
    </source>
</evidence>
<dbReference type="SUPFAM" id="SSF57667">
    <property type="entry name" value="beta-beta-alpha zinc fingers"/>
    <property type="match status" value="2"/>
</dbReference>
<dbReference type="PANTHER" id="PTHR16515:SF49">
    <property type="entry name" value="GASTRULA ZINC FINGER PROTEIN XLCGF49.1-LIKE-RELATED"/>
    <property type="match status" value="1"/>
</dbReference>
<dbReference type="EMBL" id="UFQT01001202">
    <property type="protein sequence ID" value="SSX29490.1"/>
    <property type="molecule type" value="Genomic_DNA"/>
</dbReference>
<keyword evidence="9" id="KW-0539">Nucleus</keyword>
<sequence>MSIIKPEPGYHLLPPQHHPQQFQLDVKPTETQPGEYAFICPQCPRKFKTKGTLDTHYLLHLNKKQHRCTFCSKCYVQQANLKYHIIAAHENKKPFVCAVCQKSFSQPGNLQTHLAIHQTFRAFACSDCKQSFTQLGNLKSHCKNKHNGNLHLACGICLRTYETTKQLVYHIKHSCRSMNTYSCDLCNGGIFCDATDLNLHLQTVHKGQEEQMNTNKRRRKSSYNQ</sequence>
<dbReference type="PANTHER" id="PTHR16515">
    <property type="entry name" value="PR DOMAIN ZINC FINGER PROTEIN"/>
    <property type="match status" value="1"/>
</dbReference>
<dbReference type="Pfam" id="PF00096">
    <property type="entry name" value="zf-C2H2"/>
    <property type="match status" value="3"/>
</dbReference>
<dbReference type="EMBL" id="UFQS01000665">
    <property type="protein sequence ID" value="SSX05935.1"/>
    <property type="molecule type" value="Genomic_DNA"/>
</dbReference>
<dbReference type="OMA" id="HYNTHRI"/>
<dbReference type="GO" id="GO:0006357">
    <property type="term" value="P:regulation of transcription by RNA polymerase II"/>
    <property type="evidence" value="ECO:0007669"/>
    <property type="project" value="UniProtKB-ARBA"/>
</dbReference>
<feature type="region of interest" description="Disordered" evidence="11">
    <location>
        <begin position="205"/>
        <end position="225"/>
    </location>
</feature>
<feature type="domain" description="C2H2-type" evidence="12">
    <location>
        <begin position="95"/>
        <end position="122"/>
    </location>
</feature>
<evidence type="ECO:0000256" key="11">
    <source>
        <dbReference type="SAM" id="MobiDB-lite"/>
    </source>
</evidence>
<dbReference type="Gene3D" id="3.30.160.60">
    <property type="entry name" value="Classic Zinc Finger"/>
    <property type="match status" value="4"/>
</dbReference>
<dbReference type="InterPro" id="IPR036236">
    <property type="entry name" value="Znf_C2H2_sf"/>
</dbReference>
<feature type="domain" description="C2H2-type" evidence="12">
    <location>
        <begin position="123"/>
        <end position="151"/>
    </location>
</feature>
<accession>A0A336MHQ3</accession>
<protein>
    <submittedName>
        <fullName evidence="14">CSON001390 protein</fullName>
    </submittedName>
    <submittedName>
        <fullName evidence="13">CSON013300 protein</fullName>
    </submittedName>
</protein>
<keyword evidence="4 10" id="KW-0863">Zinc-finger</keyword>